<dbReference type="STRING" id="1075402.AN216_18185"/>
<dbReference type="PATRIC" id="fig|1075402.3.peg.4797"/>
<gene>
    <name evidence="9" type="ORF">AN216_18185</name>
</gene>
<reference evidence="9 10" key="1">
    <citation type="journal article" date="2016" name="Front. Microbiol.">
        <title>Comparative Genomics Analysis of Streptomyces Species Reveals Their Adaptation to the Marine Environment and Their Diversity at the Genomic Level.</title>
        <authorList>
            <person name="Tian X."/>
            <person name="Zhang Z."/>
            <person name="Yang T."/>
            <person name="Chen M."/>
            <person name="Li J."/>
            <person name="Chen F."/>
            <person name="Yang J."/>
            <person name="Li W."/>
            <person name="Zhang B."/>
            <person name="Zhang Z."/>
            <person name="Wu J."/>
            <person name="Zhang C."/>
            <person name="Long L."/>
            <person name="Xiao J."/>
        </authorList>
    </citation>
    <scope>NUCLEOTIDE SEQUENCE [LARGE SCALE GENOMIC DNA]</scope>
    <source>
        <strain evidence="9 10">SCSIO 02100</strain>
    </source>
</reference>
<dbReference type="GO" id="GO:0016787">
    <property type="term" value="F:hydrolase activity"/>
    <property type="evidence" value="ECO:0007669"/>
    <property type="project" value="InterPro"/>
</dbReference>
<name>A0A1E7JYY7_9ACTN</name>
<dbReference type="InterPro" id="IPR008972">
    <property type="entry name" value="Cupredoxin"/>
</dbReference>
<dbReference type="InterPro" id="IPR013783">
    <property type="entry name" value="Ig-like_fold"/>
</dbReference>
<dbReference type="Pfam" id="PF00127">
    <property type="entry name" value="Copper-bind"/>
    <property type="match status" value="1"/>
</dbReference>
<dbReference type="AlphaFoldDB" id="A0A1E7JYY7"/>
<evidence type="ECO:0000313" key="9">
    <source>
        <dbReference type="EMBL" id="OEU96884.1"/>
    </source>
</evidence>
<evidence type="ECO:0000256" key="1">
    <source>
        <dbReference type="ARBA" id="ARBA00022448"/>
    </source>
</evidence>
<dbReference type="InterPro" id="IPR010496">
    <property type="entry name" value="AL/BT2_dom"/>
</dbReference>
<feature type="compositionally biased region" description="Basic and acidic residues" evidence="5">
    <location>
        <begin position="614"/>
        <end position="625"/>
    </location>
</feature>
<feature type="chain" id="PRO_5009196068" description="Glycosyl hydrolase" evidence="6">
    <location>
        <begin position="37"/>
        <end position="651"/>
    </location>
</feature>
<dbReference type="PROSITE" id="PS00196">
    <property type="entry name" value="COPPER_BLUE"/>
    <property type="match status" value="1"/>
</dbReference>
<dbReference type="Gene3D" id="2.60.40.420">
    <property type="entry name" value="Cupredoxins - blue copper proteins"/>
    <property type="match status" value="1"/>
</dbReference>
<keyword evidence="6" id="KW-0732">Signal</keyword>
<sequence>MYRRRGSSPRSKRAPIGLVVLLLTALSLVTAPTAQAQRSADRPSERAGGGAAAEQVLTWTADNSTTEYASAPTTAVAGEATLVFENSAATGNTTSMPHTLTFDTSNPDYNSDVDVNILANPDDANGGRHEVTVNLSPGVYRYYCTIPGHGQMQGELVVTGDGGNDTTPPQVSADVSGSQDDTGAYVGSATVALSASDDSSGVDTIEYALNDGAWNPYQAPVPVDTPGEHTLRFRATDTAGNTSEEKSVSFTVVEPPADDTTPPEVSATVDGERNADGDYVAMATVTLDAADPGSGVASIEYAVAGGEFTPYDEPFMIHAAGEHTVTYRATDHSGNSSEAATVTFTIVPEEGEPDPECPERDDRPLVRVGYEHTGVPNRVAPDGCTVNELIEDEATWDGREAFRDHVRTVTEGLVTDGVLDEAERRAVVDAAKRSDIGRKGTQGYERIFDGSQKSFDRWKHVGGGGFGLNGDGSMTSSGVKQGMGMLWFPEKTYEDFSIRLQFRDDAPGEGNANSGVFVRFPDVRDHPEESRPEWVAIKYGHEVQIMDAEGGDQYKTGSLYGFDLVTRGESMVMPKGTWNDYEIRVVDQHYTIYRNGRLINEFENAPGQLFSPPRSDDPGTDGRQHAEGYIGLQAHSTSDVITYRDIRVRPL</sequence>
<dbReference type="Gene3D" id="2.60.40.10">
    <property type="entry name" value="Immunoglobulins"/>
    <property type="match status" value="2"/>
</dbReference>
<dbReference type="InterPro" id="IPR000923">
    <property type="entry name" value="BlueCu_1"/>
</dbReference>
<evidence type="ECO:0000256" key="5">
    <source>
        <dbReference type="SAM" id="MobiDB-lite"/>
    </source>
</evidence>
<dbReference type="Proteomes" id="UP000176101">
    <property type="component" value="Unassembled WGS sequence"/>
</dbReference>
<evidence type="ECO:0000256" key="6">
    <source>
        <dbReference type="SAM" id="SignalP"/>
    </source>
</evidence>
<dbReference type="OrthoDB" id="5243170at2"/>
<comment type="caution">
    <text evidence="9">The sequence shown here is derived from an EMBL/GenBank/DDBJ whole genome shotgun (WGS) entry which is preliminary data.</text>
</comment>
<evidence type="ECO:0000256" key="3">
    <source>
        <dbReference type="ARBA" id="ARBA00022982"/>
    </source>
</evidence>
<dbReference type="Pfam" id="PF06439">
    <property type="entry name" value="3keto-disac_hyd"/>
    <property type="match status" value="1"/>
</dbReference>
<keyword evidence="2" id="KW-0479">Metal-binding</keyword>
<feature type="signal peptide" evidence="6">
    <location>
        <begin position="1"/>
        <end position="36"/>
    </location>
</feature>
<dbReference type="GO" id="GO:0009055">
    <property type="term" value="F:electron transfer activity"/>
    <property type="evidence" value="ECO:0007669"/>
    <property type="project" value="InterPro"/>
</dbReference>
<dbReference type="InterPro" id="IPR058094">
    <property type="entry name" value="Ig-like_OmpL47-like"/>
</dbReference>
<keyword evidence="10" id="KW-1185">Reference proteome</keyword>
<keyword evidence="1" id="KW-0813">Transport</keyword>
<organism evidence="9 10">
    <name type="scientific">Streptomyces oceani</name>
    <dbReference type="NCBI Taxonomy" id="1075402"/>
    <lineage>
        <taxon>Bacteria</taxon>
        <taxon>Bacillati</taxon>
        <taxon>Actinomycetota</taxon>
        <taxon>Actinomycetes</taxon>
        <taxon>Kitasatosporales</taxon>
        <taxon>Streptomycetaceae</taxon>
        <taxon>Streptomyces</taxon>
    </lineage>
</organism>
<evidence type="ECO:0000256" key="4">
    <source>
        <dbReference type="ARBA" id="ARBA00023008"/>
    </source>
</evidence>
<evidence type="ECO:0000259" key="8">
    <source>
        <dbReference type="Pfam" id="PF06439"/>
    </source>
</evidence>
<dbReference type="InterPro" id="IPR028871">
    <property type="entry name" value="BlueCu_1_BS"/>
</dbReference>
<feature type="domain" description="3-keto-alpha-glucoside-1,2-lyase/3-keto-2-hydroxy-glucal hydratase" evidence="8">
    <location>
        <begin position="444"/>
        <end position="649"/>
    </location>
</feature>
<dbReference type="GO" id="GO:0005975">
    <property type="term" value="P:carbohydrate metabolic process"/>
    <property type="evidence" value="ECO:0007669"/>
    <property type="project" value="UniProtKB-ARBA"/>
</dbReference>
<dbReference type="SUPFAM" id="SSF49503">
    <property type="entry name" value="Cupredoxins"/>
    <property type="match status" value="1"/>
</dbReference>
<dbReference type="EMBL" id="LJGU01000133">
    <property type="protein sequence ID" value="OEU96884.1"/>
    <property type="molecule type" value="Genomic_DNA"/>
</dbReference>
<keyword evidence="4" id="KW-0186">Copper</keyword>
<feature type="region of interest" description="Disordered" evidence="5">
    <location>
        <begin position="604"/>
        <end position="625"/>
    </location>
</feature>
<feature type="domain" description="Blue (type 1) copper" evidence="7">
    <location>
        <begin position="86"/>
        <end position="158"/>
    </location>
</feature>
<accession>A0A1E7JYY7</accession>
<evidence type="ECO:0000313" key="10">
    <source>
        <dbReference type="Proteomes" id="UP000176101"/>
    </source>
</evidence>
<dbReference type="GO" id="GO:0005507">
    <property type="term" value="F:copper ion binding"/>
    <property type="evidence" value="ECO:0007669"/>
    <property type="project" value="InterPro"/>
</dbReference>
<evidence type="ECO:0000259" key="7">
    <source>
        <dbReference type="Pfam" id="PF00127"/>
    </source>
</evidence>
<proteinExistence type="predicted"/>
<evidence type="ECO:0000256" key="2">
    <source>
        <dbReference type="ARBA" id="ARBA00022723"/>
    </source>
</evidence>
<dbReference type="Gene3D" id="2.60.120.560">
    <property type="entry name" value="Exo-inulinase, domain 1"/>
    <property type="match status" value="1"/>
</dbReference>
<protein>
    <recommendedName>
        <fullName evidence="11">Glycosyl hydrolase</fullName>
    </recommendedName>
</protein>
<dbReference type="NCBIfam" id="NF047446">
    <property type="entry name" value="barrel_OmpL47"/>
    <property type="match status" value="2"/>
</dbReference>
<feature type="region of interest" description="Disordered" evidence="5">
    <location>
        <begin position="33"/>
        <end position="52"/>
    </location>
</feature>
<keyword evidence="3" id="KW-0249">Electron transport</keyword>
<dbReference type="RefSeq" id="WP_070197733.1">
    <property type="nucleotide sequence ID" value="NZ_LJGU01000133.1"/>
</dbReference>
<evidence type="ECO:0008006" key="11">
    <source>
        <dbReference type="Google" id="ProtNLM"/>
    </source>
</evidence>